<feature type="region of interest" description="Disordered" evidence="1">
    <location>
        <begin position="306"/>
        <end position="349"/>
    </location>
</feature>
<evidence type="ECO:0000313" key="2">
    <source>
        <dbReference type="EMBL" id="KXJ85153.1"/>
    </source>
</evidence>
<feature type="compositionally biased region" description="Basic residues" evidence="1">
    <location>
        <begin position="329"/>
        <end position="338"/>
    </location>
</feature>
<dbReference type="EMBL" id="KQ964293">
    <property type="protein sequence ID" value="KXJ85153.1"/>
    <property type="molecule type" value="Genomic_DNA"/>
</dbReference>
<dbReference type="Proteomes" id="UP000070501">
    <property type="component" value="Unassembled WGS sequence"/>
</dbReference>
<dbReference type="InParanoid" id="A0A136IJK6"/>
<organism evidence="2 3">
    <name type="scientific">Microdochium bolleyi</name>
    <dbReference type="NCBI Taxonomy" id="196109"/>
    <lineage>
        <taxon>Eukaryota</taxon>
        <taxon>Fungi</taxon>
        <taxon>Dikarya</taxon>
        <taxon>Ascomycota</taxon>
        <taxon>Pezizomycotina</taxon>
        <taxon>Sordariomycetes</taxon>
        <taxon>Xylariomycetidae</taxon>
        <taxon>Xylariales</taxon>
        <taxon>Microdochiaceae</taxon>
        <taxon>Microdochium</taxon>
    </lineage>
</organism>
<evidence type="ECO:0000256" key="1">
    <source>
        <dbReference type="SAM" id="MobiDB-lite"/>
    </source>
</evidence>
<keyword evidence="3" id="KW-1185">Reference proteome</keyword>
<protein>
    <submittedName>
        <fullName evidence="2">Uncharacterized protein</fullName>
    </submittedName>
</protein>
<dbReference type="AlphaFoldDB" id="A0A136IJK6"/>
<gene>
    <name evidence="2" type="ORF">Micbo1qcDRAFT_181058</name>
</gene>
<reference evidence="3" key="1">
    <citation type="submission" date="2016-02" db="EMBL/GenBank/DDBJ databases">
        <title>Draft genome sequence of Microdochium bolleyi, a fungal endophyte of beachgrass.</title>
        <authorList>
            <consortium name="DOE Joint Genome Institute"/>
            <person name="David A.S."/>
            <person name="May G."/>
            <person name="Haridas S."/>
            <person name="Lim J."/>
            <person name="Wang M."/>
            <person name="Labutti K."/>
            <person name="Lipzen A."/>
            <person name="Barry K."/>
            <person name="Grigoriev I.V."/>
        </authorList>
    </citation>
    <scope>NUCLEOTIDE SEQUENCE [LARGE SCALE GENOMIC DNA]</scope>
    <source>
        <strain evidence="3">J235TASD1</strain>
    </source>
</reference>
<sequence length="374" mass="42426">MASYREHTHRPKWQDEFYATLTKVVKEEFAKCLTWIIKHGEPRLKNIAATAAVEATSAWLEDPSLRGCIQGEVQEIYTKIEGALQSMHNIAEDMMRRDRYDADQREIMAAMNNIVEKMSTHFEVTSCHHDPLSQSYASVETAIQSVQKIAEQLFQRERCAVDPQEITAIITSGLEATFSASEARHADILRFTENMSHHFEISIAQSNNKVEAALQSIYNVAQDVIQRDRHDADQQEIISAMNDKLVANTILNEARQAETLTSITKNITLLQKTIEVYGAQAESIRTEPVQKAVTITGAVESVRLRMDDTDKPQTRKRKRLADDSPIPLKKTRIQPRRSKAGDGREDGDDATVDCYECKQSARNNIKVVQCNTWY</sequence>
<evidence type="ECO:0000313" key="3">
    <source>
        <dbReference type="Proteomes" id="UP000070501"/>
    </source>
</evidence>
<proteinExistence type="predicted"/>
<name>A0A136IJK6_9PEZI</name>
<accession>A0A136IJK6</accession>